<dbReference type="AlphaFoldDB" id="A0AAJ6BIL6"/>
<dbReference type="InterPro" id="IPR001433">
    <property type="entry name" value="OxRdtase_FAD/NAD-bd"/>
</dbReference>
<protein>
    <submittedName>
        <fullName evidence="2">FAD-dependent oxidoreductase</fullName>
    </submittedName>
</protein>
<dbReference type="PRINTS" id="PR00371">
    <property type="entry name" value="FPNCR"/>
</dbReference>
<dbReference type="Pfam" id="PF00970">
    <property type="entry name" value="FAD_binding_6"/>
    <property type="match status" value="1"/>
</dbReference>
<evidence type="ECO:0000313" key="2">
    <source>
        <dbReference type="EMBL" id="WEK36396.1"/>
    </source>
</evidence>
<dbReference type="PRINTS" id="PR00410">
    <property type="entry name" value="PHEHYDRXLASE"/>
</dbReference>
<proteinExistence type="predicted"/>
<dbReference type="Gene3D" id="3.40.50.80">
    <property type="entry name" value="Nucleotide-binding domain of ferredoxin-NADP reductase (FNR) module"/>
    <property type="match status" value="1"/>
</dbReference>
<dbReference type="EMBL" id="CP119311">
    <property type="protein sequence ID" value="WEK36396.1"/>
    <property type="molecule type" value="Genomic_DNA"/>
</dbReference>
<accession>A0AAJ6BIL6</accession>
<feature type="domain" description="FAD-binding FR-type" evidence="1">
    <location>
        <begin position="3"/>
        <end position="108"/>
    </location>
</feature>
<name>A0AAJ6BIL6_9BACT</name>
<dbReference type="InterPro" id="IPR050415">
    <property type="entry name" value="MRET"/>
</dbReference>
<evidence type="ECO:0000313" key="3">
    <source>
        <dbReference type="Proteomes" id="UP001220610"/>
    </source>
</evidence>
<dbReference type="InterPro" id="IPR039261">
    <property type="entry name" value="FNR_nucleotide-bd"/>
</dbReference>
<dbReference type="InterPro" id="IPR017938">
    <property type="entry name" value="Riboflavin_synthase-like_b-brl"/>
</dbReference>
<dbReference type="PANTHER" id="PTHR47354:SF5">
    <property type="entry name" value="PROTEIN RFBI"/>
    <property type="match status" value="1"/>
</dbReference>
<evidence type="ECO:0000259" key="1">
    <source>
        <dbReference type="PROSITE" id="PS51384"/>
    </source>
</evidence>
<dbReference type="Gene3D" id="2.40.30.10">
    <property type="entry name" value="Translation factors"/>
    <property type="match status" value="1"/>
</dbReference>
<dbReference type="InterPro" id="IPR001709">
    <property type="entry name" value="Flavoprot_Pyr_Nucl_cyt_Rdtase"/>
</dbReference>
<dbReference type="PANTHER" id="PTHR47354">
    <property type="entry name" value="NADH OXIDOREDUCTASE HCR"/>
    <property type="match status" value="1"/>
</dbReference>
<dbReference type="SUPFAM" id="SSF52343">
    <property type="entry name" value="Ferredoxin reductase-like, C-terminal NADP-linked domain"/>
    <property type="match status" value="1"/>
</dbReference>
<dbReference type="Pfam" id="PF00175">
    <property type="entry name" value="NAD_binding_1"/>
    <property type="match status" value="1"/>
</dbReference>
<dbReference type="GO" id="GO:0016491">
    <property type="term" value="F:oxidoreductase activity"/>
    <property type="evidence" value="ECO:0007669"/>
    <property type="project" value="InterPro"/>
</dbReference>
<organism evidence="2 3">
    <name type="scientific">Candidatus Pseudobacter hemicellulosilyticus</name>
    <dbReference type="NCBI Taxonomy" id="3121375"/>
    <lineage>
        <taxon>Bacteria</taxon>
        <taxon>Pseudomonadati</taxon>
        <taxon>Bacteroidota</taxon>
        <taxon>Chitinophagia</taxon>
        <taxon>Chitinophagales</taxon>
        <taxon>Chitinophagaceae</taxon>
        <taxon>Pseudobacter</taxon>
    </lineage>
</organism>
<gene>
    <name evidence="2" type="ORF">P0Y53_02695</name>
</gene>
<dbReference type="InterPro" id="IPR008333">
    <property type="entry name" value="Cbr1-like_FAD-bd_dom"/>
</dbReference>
<sequence length="252" mass="29028">MVQPWRTGRVIRIANETNHTRRYWIQVPELASFDFTPGQFVTLDFPIHEKPAKRWRSYSIASWPDGSNVFELLIVLLEGGAGTTWLFNNIQEGDELVFRGPQGVFILPEPIDRDVFFICTGTGIAPFRSMVHHLLNQGIPHQQLYLLFGCRRLGDTLYHEELQQLEQQLPGFRYIPTYSREGPGNHCTGYVHQLYERICTESNKAATDNAGQLTPKPALFYLCGWKNMIDEAKQRIQALGYDRKSIHQELYG</sequence>
<dbReference type="SUPFAM" id="SSF63380">
    <property type="entry name" value="Riboflavin synthase domain-like"/>
    <property type="match status" value="1"/>
</dbReference>
<reference evidence="2" key="1">
    <citation type="submission" date="2023-03" db="EMBL/GenBank/DDBJ databases">
        <title>Andean soil-derived lignocellulolytic bacterial consortium as a source of novel taxa and putative plastic-active enzymes.</title>
        <authorList>
            <person name="Diaz-Garcia L."/>
            <person name="Chuvochina M."/>
            <person name="Feuerriegel G."/>
            <person name="Bunk B."/>
            <person name="Sproer C."/>
            <person name="Streit W.R."/>
            <person name="Rodriguez L.M."/>
            <person name="Overmann J."/>
            <person name="Jimenez D.J."/>
        </authorList>
    </citation>
    <scope>NUCLEOTIDE SEQUENCE</scope>
    <source>
        <strain evidence="2">MAG 7</strain>
    </source>
</reference>
<dbReference type="PROSITE" id="PS51384">
    <property type="entry name" value="FAD_FR"/>
    <property type="match status" value="1"/>
</dbReference>
<dbReference type="Proteomes" id="UP001220610">
    <property type="component" value="Chromosome"/>
</dbReference>
<dbReference type="CDD" id="cd00322">
    <property type="entry name" value="FNR_like"/>
    <property type="match status" value="1"/>
</dbReference>
<dbReference type="InterPro" id="IPR017927">
    <property type="entry name" value="FAD-bd_FR_type"/>
</dbReference>